<dbReference type="Gene3D" id="1.25.40.20">
    <property type="entry name" value="Ankyrin repeat-containing domain"/>
    <property type="match status" value="2"/>
</dbReference>
<dbReference type="InterPro" id="IPR002110">
    <property type="entry name" value="Ankyrin_rpt"/>
</dbReference>
<dbReference type="Proteomes" id="UP001218188">
    <property type="component" value="Unassembled WGS sequence"/>
</dbReference>
<dbReference type="PANTHER" id="PTHR24126:SF14">
    <property type="entry name" value="ANK_REP_REGION DOMAIN-CONTAINING PROTEIN"/>
    <property type="match status" value="1"/>
</dbReference>
<feature type="domain" description="Nephrocystin 3-like N-terminal" evidence="5">
    <location>
        <begin position="53"/>
        <end position="169"/>
    </location>
</feature>
<dbReference type="AlphaFoldDB" id="A0AAD6T3C3"/>
<evidence type="ECO:0000256" key="1">
    <source>
        <dbReference type="ARBA" id="ARBA00022737"/>
    </source>
</evidence>
<dbReference type="Pfam" id="PF24883">
    <property type="entry name" value="NPHP3_N"/>
    <property type="match status" value="1"/>
</dbReference>
<dbReference type="InterPro" id="IPR027417">
    <property type="entry name" value="P-loop_NTPase"/>
</dbReference>
<keyword evidence="2 3" id="KW-0040">ANK repeat</keyword>
<dbReference type="SUPFAM" id="SSF48403">
    <property type="entry name" value="Ankyrin repeat"/>
    <property type="match status" value="1"/>
</dbReference>
<dbReference type="PANTHER" id="PTHR24126">
    <property type="entry name" value="ANKYRIN REPEAT, PH AND SEC7 DOMAIN CONTAINING PROTEIN SECG-RELATED"/>
    <property type="match status" value="1"/>
</dbReference>
<feature type="repeat" description="ANK" evidence="3">
    <location>
        <begin position="567"/>
        <end position="596"/>
    </location>
</feature>
<feature type="repeat" description="ANK" evidence="3">
    <location>
        <begin position="465"/>
        <end position="497"/>
    </location>
</feature>
<protein>
    <submittedName>
        <fullName evidence="6">Ankyrin repeat-containing domain protein</fullName>
    </submittedName>
</protein>
<feature type="repeat" description="ANK" evidence="3">
    <location>
        <begin position="597"/>
        <end position="629"/>
    </location>
</feature>
<sequence length="742" mass="78963">MYVGLLRPRLNLNVHGGTGGAGGQGGEQGGGGGTGEGAIVNAGPGTIVVREKGTGGWLLAANVFKQWKSQSGRTLWCRGMPGAGKTVLVSMVVDDLSAECQNNRDIGVACIYLNHKEVHNQTPSKLLAGLWRQLVLNRDIGSDAKKLYERHREKGTAPSLEEVASVLSSSLKEFQRLDIHAMEDDLRKYVDAQIGSPPRLRTHVRKQSGLQEEIHSKINTQTVDGMFLLAKLHIQSLSTKNTIKALQEAMKELPKSLDDSYDIAMQRIDDQTEEDKNIARSTLIWVANAKRPLNRLDKDNVPDINIILSVCAGLVIVDKESSVVRLVHYTTQEYLDKIQAKQFPDAQTDITRTLLTFLTFDGYPDSSWNSGNLPPLADYSQYCLAHAAGEPEVQLREILLKFLGQAFQWMNILNSTRSQRPVWDSLPWEYSDQPSQPSALWIAAAANLVETTKFLLQGTPSLQHSKDQEITVASYCGHEEIVGLLLEKGANVNAAGRYHGSSLQAAAAQGHTELVSLLLEKGADINAAGGGYGSSLQAAAARSYTEIVAILLEKGADINAAGGGYGSSLQAAADGGHTELVSLLLEKGADINAAGGRYGSPLQAAADGGHTELVSLLLEKGADINAAGGHYGAHCKLLLMEVTQSSSASFLIRAAADGGHTELVSLLLERGADINAAGGYYGSSLQAAAAGGHTEVVGLLLEKGTDVNAAGGLYGSSLQAAAARGHTEIVGLLLEKGATFPE</sequence>
<dbReference type="InterPro" id="IPR056884">
    <property type="entry name" value="NPHP3-like_N"/>
</dbReference>
<feature type="repeat" description="ANK" evidence="3">
    <location>
        <begin position="534"/>
        <end position="563"/>
    </location>
</feature>
<evidence type="ECO:0000313" key="7">
    <source>
        <dbReference type="Proteomes" id="UP001218188"/>
    </source>
</evidence>
<reference evidence="6" key="1">
    <citation type="submission" date="2023-03" db="EMBL/GenBank/DDBJ databases">
        <title>Massive genome expansion in bonnet fungi (Mycena s.s.) driven by repeated elements and novel gene families across ecological guilds.</title>
        <authorList>
            <consortium name="Lawrence Berkeley National Laboratory"/>
            <person name="Harder C.B."/>
            <person name="Miyauchi S."/>
            <person name="Viragh M."/>
            <person name="Kuo A."/>
            <person name="Thoen E."/>
            <person name="Andreopoulos B."/>
            <person name="Lu D."/>
            <person name="Skrede I."/>
            <person name="Drula E."/>
            <person name="Henrissat B."/>
            <person name="Morin E."/>
            <person name="Kohler A."/>
            <person name="Barry K."/>
            <person name="LaButti K."/>
            <person name="Morin E."/>
            <person name="Salamov A."/>
            <person name="Lipzen A."/>
            <person name="Mereny Z."/>
            <person name="Hegedus B."/>
            <person name="Baldrian P."/>
            <person name="Stursova M."/>
            <person name="Weitz H."/>
            <person name="Taylor A."/>
            <person name="Grigoriev I.V."/>
            <person name="Nagy L.G."/>
            <person name="Martin F."/>
            <person name="Kauserud H."/>
        </authorList>
    </citation>
    <scope>NUCLEOTIDE SEQUENCE</scope>
    <source>
        <strain evidence="6">CBHHK200</strain>
    </source>
</reference>
<dbReference type="Pfam" id="PF00023">
    <property type="entry name" value="Ank"/>
    <property type="match status" value="1"/>
</dbReference>
<accession>A0AAD6T3C3</accession>
<feature type="region of interest" description="Disordered" evidence="4">
    <location>
        <begin position="16"/>
        <end position="36"/>
    </location>
</feature>
<evidence type="ECO:0000256" key="3">
    <source>
        <dbReference type="PROSITE-ProRule" id="PRU00023"/>
    </source>
</evidence>
<feature type="repeat" description="ANK" evidence="3">
    <location>
        <begin position="680"/>
        <end position="712"/>
    </location>
</feature>
<evidence type="ECO:0000256" key="2">
    <source>
        <dbReference type="ARBA" id="ARBA00023043"/>
    </source>
</evidence>
<keyword evidence="7" id="KW-1185">Reference proteome</keyword>
<evidence type="ECO:0000256" key="4">
    <source>
        <dbReference type="SAM" id="MobiDB-lite"/>
    </source>
</evidence>
<dbReference type="SMART" id="SM00248">
    <property type="entry name" value="ANK"/>
    <property type="match status" value="9"/>
</dbReference>
<dbReference type="PROSITE" id="PS50297">
    <property type="entry name" value="ANK_REP_REGION"/>
    <property type="match status" value="6"/>
</dbReference>
<evidence type="ECO:0000313" key="6">
    <source>
        <dbReference type="EMBL" id="KAJ7038944.1"/>
    </source>
</evidence>
<dbReference type="EMBL" id="JARJCM010000029">
    <property type="protein sequence ID" value="KAJ7038944.1"/>
    <property type="molecule type" value="Genomic_DNA"/>
</dbReference>
<dbReference type="Gene3D" id="3.40.50.300">
    <property type="entry name" value="P-loop containing nucleotide triphosphate hydrolases"/>
    <property type="match status" value="1"/>
</dbReference>
<name>A0AAD6T3C3_9AGAR</name>
<dbReference type="Pfam" id="PF12796">
    <property type="entry name" value="Ank_2"/>
    <property type="match status" value="3"/>
</dbReference>
<proteinExistence type="predicted"/>
<gene>
    <name evidence="6" type="ORF">C8F04DRAFT_1321595</name>
</gene>
<comment type="caution">
    <text evidence="6">The sequence shown here is derived from an EMBL/GenBank/DDBJ whole genome shotgun (WGS) entry which is preliminary data.</text>
</comment>
<dbReference type="InterPro" id="IPR036770">
    <property type="entry name" value="Ankyrin_rpt-contain_sf"/>
</dbReference>
<keyword evidence="1" id="KW-0677">Repeat</keyword>
<organism evidence="6 7">
    <name type="scientific">Mycena alexandri</name>
    <dbReference type="NCBI Taxonomy" id="1745969"/>
    <lineage>
        <taxon>Eukaryota</taxon>
        <taxon>Fungi</taxon>
        <taxon>Dikarya</taxon>
        <taxon>Basidiomycota</taxon>
        <taxon>Agaricomycotina</taxon>
        <taxon>Agaricomycetes</taxon>
        <taxon>Agaricomycetidae</taxon>
        <taxon>Agaricales</taxon>
        <taxon>Marasmiineae</taxon>
        <taxon>Mycenaceae</taxon>
        <taxon>Mycena</taxon>
    </lineage>
</organism>
<feature type="repeat" description="ANK" evidence="3">
    <location>
        <begin position="647"/>
        <end position="679"/>
    </location>
</feature>
<feature type="repeat" description="ANK" evidence="3">
    <location>
        <begin position="498"/>
        <end position="530"/>
    </location>
</feature>
<evidence type="ECO:0000259" key="5">
    <source>
        <dbReference type="Pfam" id="PF24883"/>
    </source>
</evidence>
<dbReference type="PROSITE" id="PS50088">
    <property type="entry name" value="ANK_REPEAT"/>
    <property type="match status" value="7"/>
</dbReference>